<dbReference type="OrthoDB" id="5597599at2"/>
<evidence type="ECO:0000313" key="2">
    <source>
        <dbReference type="Proteomes" id="UP000298049"/>
    </source>
</evidence>
<gene>
    <name evidence="1" type="ORF">soil367_01605</name>
</gene>
<keyword evidence="2" id="KW-1185">Reference proteome</keyword>
<dbReference type="InterPro" id="IPR022025">
    <property type="entry name" value="Amidoligase_2"/>
</dbReference>
<dbReference type="Pfam" id="PF12224">
    <property type="entry name" value="Amidoligase_2"/>
    <property type="match status" value="1"/>
</dbReference>
<dbReference type="Proteomes" id="UP000298049">
    <property type="component" value="Chromosome"/>
</dbReference>
<dbReference type="EMBL" id="CP031093">
    <property type="protein sequence ID" value="QCF24756.1"/>
    <property type="molecule type" value="Genomic_DNA"/>
</dbReference>
<evidence type="ECO:0008006" key="3">
    <source>
        <dbReference type="Google" id="ProtNLM"/>
    </source>
</evidence>
<protein>
    <recommendedName>
        <fullName evidence="3">Alpha-L-fucosidase</fullName>
    </recommendedName>
</protein>
<organism evidence="1 2">
    <name type="scientific">Hydrocarboniclastica marina</name>
    <dbReference type="NCBI Taxonomy" id="2259620"/>
    <lineage>
        <taxon>Bacteria</taxon>
        <taxon>Pseudomonadati</taxon>
        <taxon>Pseudomonadota</taxon>
        <taxon>Gammaproteobacteria</taxon>
        <taxon>Alteromonadales</taxon>
        <taxon>Alteromonadaceae</taxon>
        <taxon>Hydrocarboniclastica</taxon>
    </lineage>
</organism>
<reference evidence="1 2" key="1">
    <citation type="submission" date="2018-07" db="EMBL/GenBank/DDBJ databases">
        <title>Marsedoiliclastica nanhaica gen. nov. sp. nov., a novel marine hydrocarbonoclastic bacterium isolated from an in-situ enriched hydrocarbon-degrading consortium in deep-sea sediment.</title>
        <authorList>
            <person name="Dong C."/>
            <person name="Ma T."/>
            <person name="Liu R."/>
            <person name="Shao Z."/>
        </authorList>
    </citation>
    <scope>NUCLEOTIDE SEQUENCE [LARGE SCALE GENOMIC DNA]</scope>
    <source>
        <strain evidence="2">soil36-7</strain>
    </source>
</reference>
<name>A0A4P7XD86_9ALTE</name>
<dbReference type="KEGG" id="hmi:soil367_01605"/>
<accession>A0A4P7XD86</accession>
<dbReference type="AlphaFoldDB" id="A0A4P7XD86"/>
<sequence>MAGARCEMPPVVNTHDGNERRVGVEIELSGFSYARFLEIIGEHFDRPVKETGRYVSEVETELGPFGLELDADSIKHLDEDMDDLPDILQQFRGDAMGLIDSAAEKIVPLEIISPPIPVSRLDEIEALCDYLHQAGAKGSRHAILYAFGLQLNPELPDLEADTIRRYLLAFALLYPWIKSRHQLDISRRFTPYIDAWPASYVARLTAADYRPDLDTLIADYIHFNPTRNRAMDLMPLFAHLRPDVIRREIKDDRIKARPTLHYRLPDCDIDNPEWHFSSVWNDWVAVEKLACNPAVLEQCCTAYRDSQRFTLDNILRDWISESESWVFRAGTHE</sequence>
<evidence type="ECO:0000313" key="1">
    <source>
        <dbReference type="EMBL" id="QCF24756.1"/>
    </source>
</evidence>
<dbReference type="RefSeq" id="WP_136546276.1">
    <property type="nucleotide sequence ID" value="NZ_CP031093.1"/>
</dbReference>
<proteinExistence type="predicted"/>